<comment type="caution">
    <text evidence="2">The sequence shown here is derived from an EMBL/GenBank/DDBJ whole genome shotgun (WGS) entry which is preliminary data.</text>
</comment>
<dbReference type="InterPro" id="IPR004172">
    <property type="entry name" value="L27_dom"/>
</dbReference>
<dbReference type="SUPFAM" id="SSF101288">
    <property type="entry name" value="L27 domain"/>
    <property type="match status" value="1"/>
</dbReference>
<dbReference type="AlphaFoldDB" id="A0ABD2C7D5"/>
<dbReference type="InterPro" id="IPR015143">
    <property type="entry name" value="L27_1"/>
</dbReference>
<dbReference type="EMBL" id="JAUDFV010000020">
    <property type="protein sequence ID" value="KAL2740952.1"/>
    <property type="molecule type" value="Genomic_DNA"/>
</dbReference>
<evidence type="ECO:0000313" key="2">
    <source>
        <dbReference type="EMBL" id="KAL2740952.1"/>
    </source>
</evidence>
<reference evidence="2 3" key="1">
    <citation type="journal article" date="2024" name="Ann. Entomol. Soc. Am.">
        <title>Genomic analyses of the southern and eastern yellowjacket wasps (Hymenoptera: Vespidae) reveal evolutionary signatures of social life.</title>
        <authorList>
            <person name="Catto M.A."/>
            <person name="Caine P.B."/>
            <person name="Orr S.E."/>
            <person name="Hunt B.G."/>
            <person name="Goodisman M.A.D."/>
        </authorList>
    </citation>
    <scope>NUCLEOTIDE SEQUENCE [LARGE SCALE GENOMIC DNA]</scope>
    <source>
        <strain evidence="2">233</strain>
        <tissue evidence="2">Head and thorax</tissue>
    </source>
</reference>
<dbReference type="Gene3D" id="1.10.287.470">
    <property type="entry name" value="Helix hairpin bin"/>
    <property type="match status" value="1"/>
</dbReference>
<keyword evidence="3" id="KW-1185">Reference proteome</keyword>
<gene>
    <name evidence="2" type="ORF">V1478_001093</name>
</gene>
<organism evidence="2 3">
    <name type="scientific">Vespula squamosa</name>
    <name type="common">Southern yellow jacket</name>
    <name type="synonym">Wasp</name>
    <dbReference type="NCBI Taxonomy" id="30214"/>
    <lineage>
        <taxon>Eukaryota</taxon>
        <taxon>Metazoa</taxon>
        <taxon>Ecdysozoa</taxon>
        <taxon>Arthropoda</taxon>
        <taxon>Hexapoda</taxon>
        <taxon>Insecta</taxon>
        <taxon>Pterygota</taxon>
        <taxon>Neoptera</taxon>
        <taxon>Endopterygota</taxon>
        <taxon>Hymenoptera</taxon>
        <taxon>Apocrita</taxon>
        <taxon>Aculeata</taxon>
        <taxon>Vespoidea</taxon>
        <taxon>Vespidae</taxon>
        <taxon>Vespinae</taxon>
        <taxon>Vespula</taxon>
    </lineage>
</organism>
<evidence type="ECO:0000313" key="3">
    <source>
        <dbReference type="Proteomes" id="UP001607302"/>
    </source>
</evidence>
<sequence>MSVIVRKRDGDRGRDRRREVLPFLFDLMGQKNISRAEIKRIYNLLSVTSLEKKYSGNVDSVGQKNIMREFNYLEDGLERIYISQKLFIEETPLDFDADILAMATFIYLLEDETMPSITKKGQNFFEDLRLDQEERSLGREQRELQSLRKMILIFSEAHRALELLEDYHAKLTRPQDKALRLAIERVIRIFKSRLFQALLATASTTQQRWQHNTELENVGSCPRKSGFSMHLATFPTITMGTLSNRSKPLLSKAIPLKHSIRSDLDDSRDIIRALTSVEAKSSLGV</sequence>
<name>A0ABD2C7D5_VESSQ</name>
<accession>A0ABD2C7D5</accession>
<feature type="domain" description="L27" evidence="1">
    <location>
        <begin position="153"/>
        <end position="209"/>
    </location>
</feature>
<dbReference type="InterPro" id="IPR036892">
    <property type="entry name" value="L27_dom_sf"/>
</dbReference>
<dbReference type="GO" id="GO:0030054">
    <property type="term" value="C:cell junction"/>
    <property type="evidence" value="ECO:0007669"/>
    <property type="project" value="UniProtKB-ARBA"/>
</dbReference>
<proteinExistence type="predicted"/>
<evidence type="ECO:0000259" key="1">
    <source>
        <dbReference type="PROSITE" id="PS51022"/>
    </source>
</evidence>
<dbReference type="Proteomes" id="UP001607302">
    <property type="component" value="Unassembled WGS sequence"/>
</dbReference>
<dbReference type="PROSITE" id="PS51022">
    <property type="entry name" value="L27"/>
    <property type="match status" value="1"/>
</dbReference>
<protein>
    <submittedName>
        <fullName evidence="2">Disks large 1 tumor suppressor protein</fullName>
    </submittedName>
</protein>
<dbReference type="Pfam" id="PF09058">
    <property type="entry name" value="L27_1"/>
    <property type="match status" value="1"/>
</dbReference>